<keyword evidence="8" id="KW-1185">Reference proteome</keyword>
<keyword evidence="3" id="KW-0804">Transcription</keyword>
<evidence type="ECO:0000256" key="4">
    <source>
        <dbReference type="ARBA" id="ARBA00023242"/>
    </source>
</evidence>
<evidence type="ECO:0000313" key="8">
    <source>
        <dbReference type="Proteomes" id="UP000504635"/>
    </source>
</evidence>
<dbReference type="PANTHER" id="PTHR45789:SF2">
    <property type="entry name" value="FI18025P1"/>
    <property type="match status" value="1"/>
</dbReference>
<feature type="region of interest" description="Disordered" evidence="6">
    <location>
        <begin position="248"/>
        <end position="269"/>
    </location>
</feature>
<dbReference type="GO" id="GO:0005634">
    <property type="term" value="C:nucleus"/>
    <property type="evidence" value="ECO:0007669"/>
    <property type="project" value="UniProtKB-UniRule"/>
</dbReference>
<keyword evidence="4 5" id="KW-0539">Nucleus</keyword>
<feature type="region of interest" description="Disordered" evidence="6">
    <location>
        <begin position="1"/>
        <end position="56"/>
    </location>
</feature>
<feature type="region of interest" description="Disordered" evidence="6">
    <location>
        <begin position="354"/>
        <end position="438"/>
    </location>
</feature>
<proteinExistence type="predicted"/>
<feature type="compositionally biased region" description="Low complexity" evidence="6">
    <location>
        <begin position="355"/>
        <end position="381"/>
    </location>
</feature>
<dbReference type="GO" id="GO:0000981">
    <property type="term" value="F:DNA-binding transcription factor activity, RNA polymerase II-specific"/>
    <property type="evidence" value="ECO:0007669"/>
    <property type="project" value="TreeGrafter"/>
</dbReference>
<dbReference type="Pfam" id="PF00505">
    <property type="entry name" value="HMG_box"/>
    <property type="match status" value="1"/>
</dbReference>
<dbReference type="CDD" id="cd22042">
    <property type="entry name" value="HMG-box_EGL13-like"/>
    <property type="match status" value="1"/>
</dbReference>
<gene>
    <name evidence="9" type="primary">LOC115880960</name>
</gene>
<dbReference type="FunFam" id="1.10.30.10:FF:000003">
    <property type="entry name" value="Putative transcription factor SOX-6"/>
    <property type="match status" value="1"/>
</dbReference>
<feature type="DNA-binding region" description="HMG box" evidence="5">
    <location>
        <begin position="562"/>
        <end position="630"/>
    </location>
</feature>
<keyword evidence="2 5" id="KW-0238">DNA-binding</keyword>
<dbReference type="SMART" id="SM00398">
    <property type="entry name" value="HMG"/>
    <property type="match status" value="1"/>
</dbReference>
<feature type="compositionally biased region" description="Polar residues" evidence="6">
    <location>
        <begin position="252"/>
        <end position="261"/>
    </location>
</feature>
<evidence type="ECO:0000256" key="5">
    <source>
        <dbReference type="PROSITE-ProRule" id="PRU00267"/>
    </source>
</evidence>
<dbReference type="RefSeq" id="XP_030754162.1">
    <property type="nucleotide sequence ID" value="XM_030898302.1"/>
</dbReference>
<dbReference type="InterPro" id="IPR051356">
    <property type="entry name" value="SOX/SOX-like_TF"/>
</dbReference>
<organism evidence="8 9">
    <name type="scientific">Sitophilus oryzae</name>
    <name type="common">Rice weevil</name>
    <name type="synonym">Curculio oryzae</name>
    <dbReference type="NCBI Taxonomy" id="7048"/>
    <lineage>
        <taxon>Eukaryota</taxon>
        <taxon>Metazoa</taxon>
        <taxon>Ecdysozoa</taxon>
        <taxon>Arthropoda</taxon>
        <taxon>Hexapoda</taxon>
        <taxon>Insecta</taxon>
        <taxon>Pterygota</taxon>
        <taxon>Neoptera</taxon>
        <taxon>Endopterygota</taxon>
        <taxon>Coleoptera</taxon>
        <taxon>Polyphaga</taxon>
        <taxon>Cucujiformia</taxon>
        <taxon>Curculionidae</taxon>
        <taxon>Dryophthorinae</taxon>
        <taxon>Sitophilus</taxon>
    </lineage>
</organism>
<dbReference type="CTD" id="43844"/>
<evidence type="ECO:0000256" key="6">
    <source>
        <dbReference type="SAM" id="MobiDB-lite"/>
    </source>
</evidence>
<name>A0A6J2XRT8_SITOR</name>
<dbReference type="InterPro" id="IPR036910">
    <property type="entry name" value="HMG_box_dom_sf"/>
</dbReference>
<dbReference type="InterPro" id="IPR009071">
    <property type="entry name" value="HMG_box_dom"/>
</dbReference>
<evidence type="ECO:0000259" key="7">
    <source>
        <dbReference type="PROSITE" id="PS50118"/>
    </source>
</evidence>
<evidence type="ECO:0000313" key="9">
    <source>
        <dbReference type="RefSeq" id="XP_030754162.1"/>
    </source>
</evidence>
<feature type="compositionally biased region" description="Low complexity" evidence="6">
    <location>
        <begin position="676"/>
        <end position="691"/>
    </location>
</feature>
<dbReference type="KEGG" id="soy:115880960"/>
<feature type="region of interest" description="Disordered" evidence="6">
    <location>
        <begin position="184"/>
        <end position="206"/>
    </location>
</feature>
<feature type="compositionally biased region" description="Basic and acidic residues" evidence="6">
    <location>
        <begin position="728"/>
        <end position="743"/>
    </location>
</feature>
<protein>
    <submittedName>
        <fullName evidence="9">Transcription factor Sox-6</fullName>
    </submittedName>
</protein>
<feature type="compositionally biased region" description="Low complexity" evidence="6">
    <location>
        <begin position="194"/>
        <end position="203"/>
    </location>
</feature>
<evidence type="ECO:0000256" key="1">
    <source>
        <dbReference type="ARBA" id="ARBA00023015"/>
    </source>
</evidence>
<dbReference type="GeneID" id="115880960"/>
<evidence type="ECO:0000256" key="2">
    <source>
        <dbReference type="ARBA" id="ARBA00023125"/>
    </source>
</evidence>
<dbReference type="AlphaFoldDB" id="A0A6J2XRT8"/>
<accession>A0A6J2XRT8</accession>
<dbReference type="GO" id="GO:0045165">
    <property type="term" value="P:cell fate commitment"/>
    <property type="evidence" value="ECO:0007669"/>
    <property type="project" value="TreeGrafter"/>
</dbReference>
<dbReference type="OrthoDB" id="6247875at2759"/>
<dbReference type="Proteomes" id="UP000504635">
    <property type="component" value="Unplaced"/>
</dbReference>
<dbReference type="SUPFAM" id="SSF47095">
    <property type="entry name" value="HMG-box"/>
    <property type="match status" value="1"/>
</dbReference>
<dbReference type="InParanoid" id="A0A6J2XRT8"/>
<sequence length="743" mass="83121">MSSKRKSPPTKLHDGSPSDAPPIQTHMGSGSDGGGLTDLDDTSSNNLSDICEEDTNTMVNPSNTFYKLSESSSPSGCGSDIDDGLDDDHIPSKTAKISGVAGENNCNNSMMTSVSPCISALSLHNEELERRRNSSECSSPNSDVKTNFHYNNNNNSLMNNNSSLHPLRRSMDDVLKRLTSKITTNLVKEERRPTPSSTPNSHNSDIESAAIQQAIPGDNPMEKERTLSELILQLQLAREQLLIQQQQQQEANKSASTSPVISETHKQLEVQRRQHEQLLQQQQRLQELQGQISAQYSGAGHVGPQNVMFLPFFEQLSRGLHNSAIPPVVAKSPLTNHMLPPHQMPNWISATAHLAQIQQQHRQQQQQQQQQHQQQQSSAQQLTVNSSERRSPQQHPSSPSLPPSDPDTPLNLSKPKSGGPMESAAHTPSSQQQNINDQPVAATVPRLLPPNMMMPSRPFLPYAGLPPQFPLPPGVDSRKGGSDMRQNVEKQSHFPPLMYGMPPPNLGGRSKESDGMKEENDFITACQLWGGPDPNFKMDENSDKAKIIRQQPKRESDNKPHIKRPMNAFMVWAKDERRKILKACPDMHNSNISKILGARWKGMSNSEKQPYYEEQSRLSKLHMEKHPDYRYRPRPKRTCIVDGKKMRISEYKMLMRQRRQEMRQLWCRDSSDMNFSMSPSADMSPPATSTSGRPSLTPPHLMNGAGPSSDRGFFYPQDSSSPDVLNFAHERNAYDSSPRKDDD</sequence>
<dbReference type="GO" id="GO:0000978">
    <property type="term" value="F:RNA polymerase II cis-regulatory region sequence-specific DNA binding"/>
    <property type="evidence" value="ECO:0007669"/>
    <property type="project" value="TreeGrafter"/>
</dbReference>
<evidence type="ECO:0000256" key="3">
    <source>
        <dbReference type="ARBA" id="ARBA00023163"/>
    </source>
</evidence>
<feature type="domain" description="HMG box" evidence="7">
    <location>
        <begin position="562"/>
        <end position="630"/>
    </location>
</feature>
<dbReference type="PROSITE" id="PS50118">
    <property type="entry name" value="HMG_BOX_2"/>
    <property type="match status" value="1"/>
</dbReference>
<dbReference type="PANTHER" id="PTHR45789">
    <property type="entry name" value="FI18025P1"/>
    <property type="match status" value="1"/>
</dbReference>
<keyword evidence="1" id="KW-0805">Transcription regulation</keyword>
<feature type="compositionally biased region" description="Polar residues" evidence="6">
    <location>
        <begin position="426"/>
        <end position="437"/>
    </location>
</feature>
<reference evidence="9" key="1">
    <citation type="submission" date="2025-08" db="UniProtKB">
        <authorList>
            <consortium name="RefSeq"/>
        </authorList>
    </citation>
    <scope>IDENTIFICATION</scope>
</reference>
<dbReference type="Gene3D" id="1.10.30.10">
    <property type="entry name" value="High mobility group box domain"/>
    <property type="match status" value="1"/>
</dbReference>
<dbReference type="FunCoup" id="A0A6J2XRT8">
    <property type="interactions" value="24"/>
</dbReference>
<feature type="region of interest" description="Disordered" evidence="6">
    <location>
        <begin position="676"/>
        <end position="743"/>
    </location>
</feature>